<dbReference type="PANTHER" id="PTHR11203">
    <property type="entry name" value="CLEAVAGE AND POLYADENYLATION SPECIFICITY FACTOR FAMILY MEMBER"/>
    <property type="match status" value="1"/>
</dbReference>
<evidence type="ECO:0000313" key="5">
    <source>
        <dbReference type="Proteomes" id="UP000015559"/>
    </source>
</evidence>
<dbReference type="Pfam" id="PF00753">
    <property type="entry name" value="Lactamase_B"/>
    <property type="match status" value="1"/>
</dbReference>
<reference evidence="4 5" key="1">
    <citation type="journal article" date="2012" name="Appl. Environ. Microbiol.">
        <title>Draft genome sequence of a psychrotolerant sulfur-oxidizing bacterium, Sulfuricella denitrificans skB26, and proteomic insights into cold adaptation.</title>
        <authorList>
            <person name="Watanabe T."/>
            <person name="Kojima H."/>
            <person name="Fukui M."/>
        </authorList>
    </citation>
    <scope>NUCLEOTIDE SEQUENCE [LARGE SCALE GENOMIC DNA]</scope>
    <source>
        <strain evidence="5">skB26</strain>
    </source>
</reference>
<dbReference type="Gene3D" id="3.40.50.10890">
    <property type="match status" value="1"/>
</dbReference>
<evidence type="ECO:0000313" key="4">
    <source>
        <dbReference type="EMBL" id="BAN35212.1"/>
    </source>
</evidence>
<dbReference type="InterPro" id="IPR011108">
    <property type="entry name" value="RMMBL"/>
</dbReference>
<dbReference type="OrthoDB" id="9803916at2"/>
<dbReference type="CDD" id="cd16295">
    <property type="entry name" value="TTHA0252-CPSF-like_MBL-fold"/>
    <property type="match status" value="1"/>
</dbReference>
<dbReference type="InterPro" id="IPR022712">
    <property type="entry name" value="Beta_Casp"/>
</dbReference>
<sequence length="473" mass="52248">MKISFLGAAQQVTGSCYLIETGEVKFLVDCGMFQGGREADKLNAQPFKFNPREIAFVLLTHAHIDHSGLLPKLVAAGFDGQIYTTTATADLLGVMLPDSAHIQEIEASRENRRREENPRKKRKFSAEAAPLYSMAEAEICLGRLEPVSYDTQISPHPSVQCSFRDAGHILGSAIIEVWVKAGGKQTKLVFSGDLGQPGQPILRDPTIIEEADILFVESTYGDRLHKDLPATAEEFVHAINDTLLRKKGNVIIPAFAVGRTQEIIYFLHELTRQGRFKNLTVYVDSPMATKATDITMRHMEMFDEEARELTAWQAKNHVPLKLTFTGSAEESIALNSIHSGAIIISASGMCDAGRIKFHLINNLGKRQNTILITGFQAQGTLGRRLVDGAKTARIYGKEIPVRAEIYTIGGFSAHADQAALLHWLKQFKRPPGQTFVVHGELHAAQTLADYIKKMNWEVTIPAMGESAIICKND</sequence>
<dbReference type="HOGENOM" id="CLU_009673_5_2_4"/>
<dbReference type="GO" id="GO:0004521">
    <property type="term" value="F:RNA endonuclease activity"/>
    <property type="evidence" value="ECO:0007669"/>
    <property type="project" value="TreeGrafter"/>
</dbReference>
<dbReference type="InterPro" id="IPR001279">
    <property type="entry name" value="Metallo-B-lactamas"/>
</dbReference>
<dbReference type="RefSeq" id="WP_009205834.1">
    <property type="nucleotide sequence ID" value="NC_022357.1"/>
</dbReference>
<evidence type="ECO:0000259" key="2">
    <source>
        <dbReference type="SMART" id="SM00849"/>
    </source>
</evidence>
<proteinExistence type="predicted"/>
<dbReference type="SMART" id="SM00849">
    <property type="entry name" value="Lactamase_B"/>
    <property type="match status" value="1"/>
</dbReference>
<organism evidence="4 5">
    <name type="scientific">Sulfuricella denitrificans (strain DSM 22764 / NBRC 105220 / skB26)</name>
    <dbReference type="NCBI Taxonomy" id="1163617"/>
    <lineage>
        <taxon>Bacteria</taxon>
        <taxon>Pseudomonadati</taxon>
        <taxon>Pseudomonadota</taxon>
        <taxon>Betaproteobacteria</taxon>
        <taxon>Nitrosomonadales</taxon>
        <taxon>Sulfuricellaceae</taxon>
        <taxon>Sulfuricella</taxon>
    </lineage>
</organism>
<dbReference type="Pfam" id="PF07521">
    <property type="entry name" value="RMMBL"/>
    <property type="match status" value="1"/>
</dbReference>
<dbReference type="EMBL" id="AP013066">
    <property type="protein sequence ID" value="BAN35212.1"/>
    <property type="molecule type" value="Genomic_DNA"/>
</dbReference>
<name>S6B3J1_SULDS</name>
<dbReference type="InterPro" id="IPR050698">
    <property type="entry name" value="MBL"/>
</dbReference>
<feature type="domain" description="Metallo-beta-lactamase" evidence="2">
    <location>
        <begin position="13"/>
        <end position="239"/>
    </location>
</feature>
<dbReference type="Pfam" id="PF10996">
    <property type="entry name" value="Beta-Casp"/>
    <property type="match status" value="1"/>
</dbReference>
<accession>S6B3J1</accession>
<dbReference type="KEGG" id="sdr:SCD_n01386"/>
<keyword evidence="5" id="KW-1185">Reference proteome</keyword>
<gene>
    <name evidence="4" type="ORF">SCD_n01386</name>
</gene>
<dbReference type="STRING" id="1163617.SCD_n01386"/>
<keyword evidence="1" id="KW-0378">Hydrolase</keyword>
<protein>
    <submittedName>
        <fullName evidence="4">RNA-metabolising metallo-beta-lactamase</fullName>
    </submittedName>
</protein>
<dbReference type="AlphaFoldDB" id="S6B3J1"/>
<dbReference type="SUPFAM" id="SSF56281">
    <property type="entry name" value="Metallo-hydrolase/oxidoreductase"/>
    <property type="match status" value="1"/>
</dbReference>
<dbReference type="GO" id="GO:0016787">
    <property type="term" value="F:hydrolase activity"/>
    <property type="evidence" value="ECO:0007669"/>
    <property type="project" value="UniProtKB-KW"/>
</dbReference>
<dbReference type="PANTHER" id="PTHR11203:SF37">
    <property type="entry name" value="INTEGRATOR COMPLEX SUBUNIT 11"/>
    <property type="match status" value="1"/>
</dbReference>
<dbReference type="Proteomes" id="UP000015559">
    <property type="component" value="Chromosome"/>
</dbReference>
<evidence type="ECO:0000259" key="3">
    <source>
        <dbReference type="SMART" id="SM01027"/>
    </source>
</evidence>
<dbReference type="SMART" id="SM01027">
    <property type="entry name" value="Beta-Casp"/>
    <property type="match status" value="1"/>
</dbReference>
<dbReference type="eggNOG" id="COG1236">
    <property type="taxonomic scope" value="Bacteria"/>
</dbReference>
<evidence type="ECO:0000256" key="1">
    <source>
        <dbReference type="ARBA" id="ARBA00022801"/>
    </source>
</evidence>
<feature type="domain" description="Beta-Casp" evidence="3">
    <location>
        <begin position="260"/>
        <end position="385"/>
    </location>
</feature>
<dbReference type="InterPro" id="IPR036866">
    <property type="entry name" value="RibonucZ/Hydroxyglut_hydro"/>
</dbReference>
<dbReference type="Gene3D" id="3.60.15.10">
    <property type="entry name" value="Ribonuclease Z/Hydroxyacylglutathione hydrolase-like"/>
    <property type="match status" value="1"/>
</dbReference>
<dbReference type="PROSITE" id="PS51257">
    <property type="entry name" value="PROKAR_LIPOPROTEIN"/>
    <property type="match status" value="1"/>
</dbReference>